<dbReference type="Gene3D" id="3.40.1280.10">
    <property type="match status" value="1"/>
</dbReference>
<evidence type="ECO:0000256" key="5">
    <source>
        <dbReference type="ARBA" id="ARBA00022603"/>
    </source>
</evidence>
<dbReference type="SUPFAM" id="SSF88697">
    <property type="entry name" value="PUA domain-like"/>
    <property type="match status" value="1"/>
</dbReference>
<comment type="similarity">
    <text evidence="2 10">Belongs to the RNA methyltransferase RsmE family.</text>
</comment>
<proteinExistence type="inferred from homology"/>
<dbReference type="NCBIfam" id="TIGR00046">
    <property type="entry name" value="RsmE family RNA methyltransferase"/>
    <property type="match status" value="1"/>
</dbReference>
<keyword evidence="4 10" id="KW-0698">rRNA processing</keyword>
<evidence type="ECO:0000313" key="13">
    <source>
        <dbReference type="EMBL" id="HGD13250.1"/>
    </source>
</evidence>
<sequence>MEYFYIPELSAEIKEIEISGSEVRHMVKVLRHKPGDEIFATNGRGEEFRLIITRIRTNRAGLKVVEVSKGEREPGHKVALAPAVLKGDKLSLIVEAATELGISEIVPFVSSRVIGRLNPVKLRRMEQVAVSGLKTALRTVLPTIKPVRNWNEFLDRFSDYERVVVAYEEEKDRGVDQVLEPDAKSVLVVIGPEGGFTPAETEAMTAAGGRLFSLGPRRLRAETAAVVATALCLSRLGDLK</sequence>
<comment type="function">
    <text evidence="8 10">Specifically methylates the N3 position of the uracil ring of uridine 1498 (m3U1498) in 16S rRNA. Acts on the fully assembled 30S ribosomal subunit.</text>
</comment>
<gene>
    <name evidence="13" type="ORF">ENX16_04140</name>
</gene>
<evidence type="ECO:0000256" key="1">
    <source>
        <dbReference type="ARBA" id="ARBA00004496"/>
    </source>
</evidence>
<dbReference type="InterPro" id="IPR029028">
    <property type="entry name" value="Alpha/beta_knot_MTases"/>
</dbReference>
<feature type="domain" description="Ribosomal RNA small subunit methyltransferase E PUA-like" evidence="12">
    <location>
        <begin position="18"/>
        <end position="59"/>
    </location>
</feature>
<dbReference type="PANTHER" id="PTHR30027">
    <property type="entry name" value="RIBOSOMAL RNA SMALL SUBUNIT METHYLTRANSFERASE E"/>
    <property type="match status" value="1"/>
</dbReference>
<name>A0A7V3UZT7_UNCW3</name>
<dbReference type="EC" id="2.1.1.193" evidence="10"/>
<dbReference type="InterPro" id="IPR046886">
    <property type="entry name" value="RsmE_MTase_dom"/>
</dbReference>
<dbReference type="InterPro" id="IPR046887">
    <property type="entry name" value="RsmE_PUA-like"/>
</dbReference>
<dbReference type="SUPFAM" id="SSF75217">
    <property type="entry name" value="alpha/beta knot"/>
    <property type="match status" value="1"/>
</dbReference>
<evidence type="ECO:0000259" key="12">
    <source>
        <dbReference type="Pfam" id="PF20260"/>
    </source>
</evidence>
<dbReference type="AlphaFoldDB" id="A0A7V3UZT7"/>
<dbReference type="Pfam" id="PF04452">
    <property type="entry name" value="Methyltrans_RNA"/>
    <property type="match status" value="1"/>
</dbReference>
<keyword evidence="5 10" id="KW-0489">Methyltransferase</keyword>
<evidence type="ECO:0000256" key="9">
    <source>
        <dbReference type="ARBA" id="ARBA00047944"/>
    </source>
</evidence>
<dbReference type="CDD" id="cd18084">
    <property type="entry name" value="RsmE-like"/>
    <property type="match status" value="1"/>
</dbReference>
<keyword evidence="6 10" id="KW-0808">Transferase</keyword>
<dbReference type="InterPro" id="IPR006700">
    <property type="entry name" value="RsmE"/>
</dbReference>
<dbReference type="GO" id="GO:0070475">
    <property type="term" value="P:rRNA base methylation"/>
    <property type="evidence" value="ECO:0007669"/>
    <property type="project" value="TreeGrafter"/>
</dbReference>
<organism evidence="13">
    <name type="scientific">candidate division WOR-3 bacterium</name>
    <dbReference type="NCBI Taxonomy" id="2052148"/>
    <lineage>
        <taxon>Bacteria</taxon>
        <taxon>Bacteria division WOR-3</taxon>
    </lineage>
</organism>
<evidence type="ECO:0000256" key="7">
    <source>
        <dbReference type="ARBA" id="ARBA00022691"/>
    </source>
</evidence>
<protein>
    <recommendedName>
        <fullName evidence="10">Ribosomal RNA small subunit methyltransferase E</fullName>
        <ecNumber evidence="10">2.1.1.193</ecNumber>
    </recommendedName>
</protein>
<comment type="subcellular location">
    <subcellularLocation>
        <location evidence="1 10">Cytoplasm</location>
    </subcellularLocation>
</comment>
<comment type="catalytic activity">
    <reaction evidence="9 10">
        <text>uridine(1498) in 16S rRNA + S-adenosyl-L-methionine = N(3)-methyluridine(1498) in 16S rRNA + S-adenosyl-L-homocysteine + H(+)</text>
        <dbReference type="Rhea" id="RHEA:42920"/>
        <dbReference type="Rhea" id="RHEA-COMP:10283"/>
        <dbReference type="Rhea" id="RHEA-COMP:10284"/>
        <dbReference type="ChEBI" id="CHEBI:15378"/>
        <dbReference type="ChEBI" id="CHEBI:57856"/>
        <dbReference type="ChEBI" id="CHEBI:59789"/>
        <dbReference type="ChEBI" id="CHEBI:65315"/>
        <dbReference type="ChEBI" id="CHEBI:74502"/>
        <dbReference type="EC" id="2.1.1.193"/>
    </reaction>
</comment>
<keyword evidence="3 10" id="KW-0963">Cytoplasm</keyword>
<evidence type="ECO:0000256" key="4">
    <source>
        <dbReference type="ARBA" id="ARBA00022552"/>
    </source>
</evidence>
<reference evidence="13" key="1">
    <citation type="journal article" date="2020" name="mSystems">
        <title>Genome- and Community-Level Interaction Insights into Carbon Utilization and Element Cycling Functions of Hydrothermarchaeota in Hydrothermal Sediment.</title>
        <authorList>
            <person name="Zhou Z."/>
            <person name="Liu Y."/>
            <person name="Xu W."/>
            <person name="Pan J."/>
            <person name="Luo Z.H."/>
            <person name="Li M."/>
        </authorList>
    </citation>
    <scope>NUCLEOTIDE SEQUENCE [LARGE SCALE GENOMIC DNA]</scope>
    <source>
        <strain evidence="13">SpSt-914</strain>
    </source>
</reference>
<evidence type="ECO:0000256" key="2">
    <source>
        <dbReference type="ARBA" id="ARBA00005528"/>
    </source>
</evidence>
<dbReference type="Pfam" id="PF20260">
    <property type="entry name" value="PUA_4"/>
    <property type="match status" value="1"/>
</dbReference>
<comment type="caution">
    <text evidence="13">The sequence shown here is derived from an EMBL/GenBank/DDBJ whole genome shotgun (WGS) entry which is preliminary data.</text>
</comment>
<evidence type="ECO:0000259" key="11">
    <source>
        <dbReference type="Pfam" id="PF04452"/>
    </source>
</evidence>
<evidence type="ECO:0000256" key="6">
    <source>
        <dbReference type="ARBA" id="ARBA00022679"/>
    </source>
</evidence>
<dbReference type="InterPro" id="IPR015947">
    <property type="entry name" value="PUA-like_sf"/>
</dbReference>
<feature type="domain" description="Ribosomal RNA small subunit methyltransferase E methyltransferase" evidence="11">
    <location>
        <begin position="77"/>
        <end position="231"/>
    </location>
</feature>
<accession>A0A7V3UZT7</accession>
<dbReference type="GO" id="GO:0005737">
    <property type="term" value="C:cytoplasm"/>
    <property type="evidence" value="ECO:0007669"/>
    <property type="project" value="UniProtKB-SubCell"/>
</dbReference>
<dbReference type="PIRSF" id="PIRSF015601">
    <property type="entry name" value="MTase_slr0722"/>
    <property type="match status" value="1"/>
</dbReference>
<dbReference type="InterPro" id="IPR029026">
    <property type="entry name" value="tRNA_m1G_MTases_N"/>
</dbReference>
<evidence type="ECO:0000256" key="10">
    <source>
        <dbReference type="PIRNR" id="PIRNR015601"/>
    </source>
</evidence>
<dbReference type="PANTHER" id="PTHR30027:SF3">
    <property type="entry name" value="16S RRNA (URACIL(1498)-N(3))-METHYLTRANSFERASE"/>
    <property type="match status" value="1"/>
</dbReference>
<dbReference type="EMBL" id="DTMZ01000099">
    <property type="protein sequence ID" value="HGD13250.1"/>
    <property type="molecule type" value="Genomic_DNA"/>
</dbReference>
<evidence type="ECO:0000256" key="3">
    <source>
        <dbReference type="ARBA" id="ARBA00022490"/>
    </source>
</evidence>
<keyword evidence="7 10" id="KW-0949">S-adenosyl-L-methionine</keyword>
<evidence type="ECO:0000256" key="8">
    <source>
        <dbReference type="ARBA" id="ARBA00025699"/>
    </source>
</evidence>
<dbReference type="GO" id="GO:0070042">
    <property type="term" value="F:rRNA (uridine-N3-)-methyltransferase activity"/>
    <property type="evidence" value="ECO:0007669"/>
    <property type="project" value="TreeGrafter"/>
</dbReference>